<name>A0A7Z0BHT9_9ACTN</name>
<dbReference type="RefSeq" id="WP_343059979.1">
    <property type="nucleotide sequence ID" value="NZ_JACCHK010000001.1"/>
</dbReference>
<sequence>MPSTGVACSCRRWLEVTTRLCVEWTRAAALVTLIGGTLAVSAAPATAAPQPVRILSVSAENVKPNETVRVRFSVTNTGSRAETAIVVVGGGLRCTSGCRAEPKLGPGRSQTFDTTLVAPTARPGEITGLNISVGVRLAEQNSYDHRTVYVHGPGASPSGGAKPAAGVKGVSGRVRDASGKAIGGVNLTIQDSAGHEYRTTSSRSGQFSITSSVGKPIAEGPITVRATMDGYGPTRTTVRGTAGNVATVGLTLSAVAAPTTTSPSPAVEASPLGAVEVGEDTPGAALPTLKAVSEEGSNSMPFLLLGGLLVAAGAGALALVVMRLRNTRDAGAESGVPSTTELLTPAGGSMTDAPTAVLHLGPVGGFPGSYGAPPQGGIHQSDYRG</sequence>
<keyword evidence="1" id="KW-0812">Transmembrane</keyword>
<dbReference type="Gene3D" id="2.60.40.1120">
    <property type="entry name" value="Carboxypeptidase-like, regulatory domain"/>
    <property type="match status" value="1"/>
</dbReference>
<keyword evidence="3" id="KW-1185">Reference proteome</keyword>
<organism evidence="2 3">
    <name type="scientific">Micromonospora jinlongensis</name>
    <dbReference type="NCBI Taxonomy" id="1287877"/>
    <lineage>
        <taxon>Bacteria</taxon>
        <taxon>Bacillati</taxon>
        <taxon>Actinomycetota</taxon>
        <taxon>Actinomycetes</taxon>
        <taxon>Micromonosporales</taxon>
        <taxon>Micromonosporaceae</taxon>
        <taxon>Micromonospora</taxon>
    </lineage>
</organism>
<keyword evidence="1" id="KW-0472">Membrane</keyword>
<comment type="caution">
    <text evidence="2">The sequence shown here is derived from an EMBL/GenBank/DDBJ whole genome shotgun (WGS) entry which is preliminary data.</text>
</comment>
<evidence type="ECO:0000313" key="3">
    <source>
        <dbReference type="Proteomes" id="UP000523545"/>
    </source>
</evidence>
<dbReference type="EMBL" id="JACCHK010000001">
    <property type="protein sequence ID" value="NYH45629.1"/>
    <property type="molecule type" value="Genomic_DNA"/>
</dbReference>
<accession>A0A7Z0BHT9</accession>
<dbReference type="Proteomes" id="UP000523545">
    <property type="component" value="Unassembled WGS sequence"/>
</dbReference>
<dbReference type="AlphaFoldDB" id="A0A7Z0BHT9"/>
<keyword evidence="1" id="KW-1133">Transmembrane helix</keyword>
<protein>
    <recommendedName>
        <fullName evidence="4">Carboxypeptidase regulatory-like domain-containing protein</fullName>
    </recommendedName>
</protein>
<dbReference type="Pfam" id="PF13620">
    <property type="entry name" value="CarboxypepD_reg"/>
    <property type="match status" value="1"/>
</dbReference>
<dbReference type="InterPro" id="IPR008969">
    <property type="entry name" value="CarboxyPept-like_regulatory"/>
</dbReference>
<proteinExistence type="predicted"/>
<evidence type="ECO:0000313" key="2">
    <source>
        <dbReference type="EMBL" id="NYH45629.1"/>
    </source>
</evidence>
<evidence type="ECO:0008006" key="4">
    <source>
        <dbReference type="Google" id="ProtNLM"/>
    </source>
</evidence>
<reference evidence="2 3" key="1">
    <citation type="submission" date="2020-07" db="EMBL/GenBank/DDBJ databases">
        <title>Sequencing the genomes of 1000 actinobacteria strains.</title>
        <authorList>
            <person name="Klenk H.-P."/>
        </authorList>
    </citation>
    <scope>NUCLEOTIDE SEQUENCE [LARGE SCALE GENOMIC DNA]</scope>
    <source>
        <strain evidence="2 3">DSM 45876</strain>
    </source>
</reference>
<evidence type="ECO:0000256" key="1">
    <source>
        <dbReference type="SAM" id="Phobius"/>
    </source>
</evidence>
<gene>
    <name evidence="2" type="ORF">HNR22_005356</name>
</gene>
<dbReference type="SUPFAM" id="SSF49464">
    <property type="entry name" value="Carboxypeptidase regulatory domain-like"/>
    <property type="match status" value="1"/>
</dbReference>
<feature type="transmembrane region" description="Helical" evidence="1">
    <location>
        <begin position="300"/>
        <end position="321"/>
    </location>
</feature>